<dbReference type="GO" id="GO:0006302">
    <property type="term" value="P:double-strand break repair"/>
    <property type="evidence" value="ECO:0007669"/>
    <property type="project" value="TreeGrafter"/>
</dbReference>
<dbReference type="SUPFAM" id="SSF52540">
    <property type="entry name" value="P-loop containing nucleoside triphosphate hydrolases"/>
    <property type="match status" value="1"/>
</dbReference>
<dbReference type="Gene3D" id="3.40.50.300">
    <property type="entry name" value="P-loop containing nucleotide triphosphate hydrolases"/>
    <property type="match status" value="1"/>
</dbReference>
<dbReference type="InterPro" id="IPR027417">
    <property type="entry name" value="P-loop_NTPase"/>
</dbReference>
<dbReference type="STRING" id="739143.SAMN05216297_10218"/>
<dbReference type="GO" id="GO:0016887">
    <property type="term" value="F:ATP hydrolysis activity"/>
    <property type="evidence" value="ECO:0007669"/>
    <property type="project" value="InterPro"/>
</dbReference>
<name>A0A1I1LN13_9FLAO</name>
<evidence type="ECO:0000313" key="5">
    <source>
        <dbReference type="Proteomes" id="UP000199672"/>
    </source>
</evidence>
<evidence type="ECO:0000259" key="3">
    <source>
        <dbReference type="SMART" id="SM00382"/>
    </source>
</evidence>
<evidence type="ECO:0000313" key="4">
    <source>
        <dbReference type="EMBL" id="SFC72358.1"/>
    </source>
</evidence>
<proteinExistence type="predicted"/>
<dbReference type="OrthoDB" id="997844at2"/>
<feature type="domain" description="AAA+ ATPase" evidence="3">
    <location>
        <begin position="176"/>
        <end position="629"/>
    </location>
</feature>
<keyword evidence="5" id="KW-1185">Reference proteome</keyword>
<keyword evidence="2" id="KW-0677">Repeat</keyword>
<accession>A0A1I1LN13</accession>
<dbReference type="PANTHER" id="PTHR32182">
    <property type="entry name" value="DNA REPLICATION AND REPAIR PROTEIN RECF"/>
    <property type="match status" value="1"/>
</dbReference>
<dbReference type="RefSeq" id="WP_091490729.1">
    <property type="nucleotide sequence ID" value="NZ_FOMH01000002.1"/>
</dbReference>
<gene>
    <name evidence="4" type="ORF">SAMN05216297_10218</name>
</gene>
<evidence type="ECO:0000256" key="1">
    <source>
        <dbReference type="ARBA" id="ARBA00022614"/>
    </source>
</evidence>
<dbReference type="EMBL" id="FOMH01000002">
    <property type="protein sequence ID" value="SFC72358.1"/>
    <property type="molecule type" value="Genomic_DNA"/>
</dbReference>
<protein>
    <submittedName>
        <fullName evidence="4">AAA domain-containing protein, putative AbiEii toxin, Type IV TA system</fullName>
    </submittedName>
</protein>
<dbReference type="GO" id="GO:0005524">
    <property type="term" value="F:ATP binding"/>
    <property type="evidence" value="ECO:0007669"/>
    <property type="project" value="InterPro"/>
</dbReference>
<dbReference type="Pfam" id="PF12799">
    <property type="entry name" value="LRR_4"/>
    <property type="match status" value="1"/>
</dbReference>
<dbReference type="Proteomes" id="UP000199672">
    <property type="component" value="Unassembled WGS sequence"/>
</dbReference>
<sequence>MSKPALILQLQEKLKIEINLSVTADFFDFANKNTYKIDENGEIVSLNLFQNKIANIDFISDFKNLRELDLRNNPIRNFMPLQDLEYIVQLGYHNHQINSQSYIDNFIQNEIFDMSRHSSKIAAVYFHGHDYLFDKPQIINLGGRNIYKVKHYGEKSVELECVPNPSYIENFFGEDIALVSAIVGENGTGKTSLITKLFNQLIPVRIGNEKTVFFIIEQDDKIFFYSYFDLNEFRIHSEFEAEIKKFPIYGFPIYFSNYLSDSKIEKDRRNSLNLSLLNQILNSGNSEENIIANSSFSFLLFKNTQLKRWMKALSDTEVKKVLEEFSLPVFKDISVNFYGGRYEINNSVKNFRFDIGDYKNRERLELETENALVVLKSIRSFLESKISLISESQSDNNQMIEFLVLKLMQFIDHLIISPKKQNIFPKIENADNFNNLEDLKSSIEIFELLQNNFYFLDNNFRKSDKEIPFDLFFDFSKNIERIILDSEQIILDGRYQIIVDFDSAKSILDSYEQLYLKLEESFKLDNHQFIAFFPNMILSSGEEMILNLVSLLYDNKEIDTNVNLPKILFLDEADLGLHPKWKKMFINTLIKILPKIFLGMRLQVVFTTHEPLTLSDIPNNNIVYLKKQNGKTIVLDDREKPKKSFGANITDLLSDSFFVDNGLMGDFAKDKITSIINWLADENRNFQDAQYYRKIIEIIDEPLLKYKLKEMYFEKFPEDFDREREIDRLTKLADELGYKIQKK</sequence>
<keyword evidence="1" id="KW-0433">Leucine-rich repeat</keyword>
<dbReference type="InterPro" id="IPR032675">
    <property type="entry name" value="LRR_dom_sf"/>
</dbReference>
<dbReference type="SMART" id="SM00382">
    <property type="entry name" value="AAA"/>
    <property type="match status" value="1"/>
</dbReference>
<dbReference type="Gene3D" id="3.80.10.10">
    <property type="entry name" value="Ribonuclease Inhibitor"/>
    <property type="match status" value="1"/>
</dbReference>
<dbReference type="PROSITE" id="PS51450">
    <property type="entry name" value="LRR"/>
    <property type="match status" value="1"/>
</dbReference>
<reference evidence="5" key="1">
    <citation type="submission" date="2016-10" db="EMBL/GenBank/DDBJ databases">
        <authorList>
            <person name="Varghese N."/>
            <person name="Submissions S."/>
        </authorList>
    </citation>
    <scope>NUCLEOTIDE SEQUENCE [LARGE SCALE GENOMIC DNA]</scope>
    <source>
        <strain evidence="5">CGMCC 1.10370</strain>
    </source>
</reference>
<dbReference type="PANTHER" id="PTHR32182:SF22">
    <property type="entry name" value="ATP-DEPENDENT ENDONUCLEASE, OLD FAMILY-RELATED"/>
    <property type="match status" value="1"/>
</dbReference>
<dbReference type="InterPro" id="IPR001611">
    <property type="entry name" value="Leu-rich_rpt"/>
</dbReference>
<organism evidence="4 5">
    <name type="scientific">Flavobacterium phragmitis</name>
    <dbReference type="NCBI Taxonomy" id="739143"/>
    <lineage>
        <taxon>Bacteria</taxon>
        <taxon>Pseudomonadati</taxon>
        <taxon>Bacteroidota</taxon>
        <taxon>Flavobacteriia</taxon>
        <taxon>Flavobacteriales</taxon>
        <taxon>Flavobacteriaceae</taxon>
        <taxon>Flavobacterium</taxon>
    </lineage>
</organism>
<dbReference type="InterPro" id="IPR003959">
    <property type="entry name" value="ATPase_AAA_core"/>
</dbReference>
<dbReference type="InterPro" id="IPR003593">
    <property type="entry name" value="AAA+_ATPase"/>
</dbReference>
<dbReference type="SUPFAM" id="SSF52075">
    <property type="entry name" value="Outer arm dynein light chain 1"/>
    <property type="match status" value="1"/>
</dbReference>
<dbReference type="AlphaFoldDB" id="A0A1I1LN13"/>
<dbReference type="InterPro" id="IPR025875">
    <property type="entry name" value="Leu-rich_rpt_4"/>
</dbReference>
<evidence type="ECO:0000256" key="2">
    <source>
        <dbReference type="ARBA" id="ARBA00022737"/>
    </source>
</evidence>
<dbReference type="Pfam" id="PF13304">
    <property type="entry name" value="AAA_21"/>
    <property type="match status" value="1"/>
</dbReference>
<dbReference type="GO" id="GO:0000731">
    <property type="term" value="P:DNA synthesis involved in DNA repair"/>
    <property type="evidence" value="ECO:0007669"/>
    <property type="project" value="TreeGrafter"/>
</dbReference>